<comment type="function">
    <text evidence="8">Catalyzes the deamination of adenosine to inosine at the wobble position 34 of tRNA(Arg2).</text>
</comment>
<feature type="active site" description="Proton donor" evidence="8">
    <location>
        <position position="56"/>
    </location>
</feature>
<dbReference type="SUPFAM" id="SSF53927">
    <property type="entry name" value="Cytidine deaminase-like"/>
    <property type="match status" value="1"/>
</dbReference>
<keyword evidence="4 8" id="KW-0479">Metal-binding</keyword>
<evidence type="ECO:0000313" key="11">
    <source>
        <dbReference type="Proteomes" id="UP000594903"/>
    </source>
</evidence>
<dbReference type="InterPro" id="IPR016193">
    <property type="entry name" value="Cytidine_deaminase-like"/>
</dbReference>
<feature type="domain" description="CMP/dCMP-type deaminase" evidence="9">
    <location>
        <begin position="2"/>
        <end position="114"/>
    </location>
</feature>
<dbReference type="Proteomes" id="UP000594903">
    <property type="component" value="Chromosome"/>
</dbReference>
<evidence type="ECO:0000256" key="1">
    <source>
        <dbReference type="ARBA" id="ARBA00010669"/>
    </source>
</evidence>
<feature type="binding site" evidence="8">
    <location>
        <position position="87"/>
    </location>
    <ligand>
        <name>Zn(2+)</name>
        <dbReference type="ChEBI" id="CHEBI:29105"/>
        <note>catalytic</note>
    </ligand>
</feature>
<evidence type="ECO:0000256" key="8">
    <source>
        <dbReference type="HAMAP-Rule" id="MF_00972"/>
    </source>
</evidence>
<dbReference type="GO" id="GO:0052717">
    <property type="term" value="F:tRNA-specific adenosine-34 deaminase activity"/>
    <property type="evidence" value="ECO:0007669"/>
    <property type="project" value="UniProtKB-EC"/>
</dbReference>
<evidence type="ECO:0000256" key="5">
    <source>
        <dbReference type="ARBA" id="ARBA00022801"/>
    </source>
</evidence>
<sequence length="156" mass="16789">MNQDLVFMEMALQQAEKAAALGEVPIGAVIIGPDNRLLAEGFNQTIYRNDPTAHAEIVALRHAASALGNYRLTDCTLYVSLEPCAMCMGAILHSRLKRVVFAASDAKTGACGSVISLQSEPKLNHHCVVTQGVMAEAAATMLRNFFKAKRLAKRGC</sequence>
<gene>
    <name evidence="8 10" type="primary">tadA</name>
    <name evidence="10" type="ORF">I6G29_13135</name>
</gene>
<keyword evidence="6 8" id="KW-0862">Zinc</keyword>
<dbReference type="PROSITE" id="PS00903">
    <property type="entry name" value="CYT_DCMP_DEAMINASES_1"/>
    <property type="match status" value="1"/>
</dbReference>
<name>A0A7T3BQK4_9BURK</name>
<dbReference type="PANTHER" id="PTHR11079">
    <property type="entry name" value="CYTOSINE DEAMINASE FAMILY MEMBER"/>
    <property type="match status" value="1"/>
</dbReference>
<comment type="cofactor">
    <cofactor evidence="8">
        <name>Zn(2+)</name>
        <dbReference type="ChEBI" id="CHEBI:29105"/>
    </cofactor>
    <text evidence="8">Binds 1 zinc ion per subunit.</text>
</comment>
<dbReference type="HAMAP" id="MF_00972">
    <property type="entry name" value="tRNA_aden_deaminase"/>
    <property type="match status" value="1"/>
</dbReference>
<accession>A0A7T3BQK4</accession>
<reference evidence="10 11" key="1">
    <citation type="submission" date="2020-12" db="EMBL/GenBank/DDBJ databases">
        <title>FDA dAtabase for Regulatory Grade micrObial Sequences (FDA-ARGOS): Supporting development and validation of Infectious Disease Dx tests.</title>
        <authorList>
            <person name="Sproer C."/>
            <person name="Gronow S."/>
            <person name="Severitt S."/>
            <person name="Schroder I."/>
            <person name="Tallon L."/>
            <person name="Sadzewicz L."/>
            <person name="Zhao X."/>
            <person name="Boylan J."/>
            <person name="Ott S."/>
            <person name="Bowen H."/>
            <person name="Vavikolanu K."/>
            <person name="Mehta A."/>
            <person name="Aluvathingal J."/>
            <person name="Nadendla S."/>
            <person name="Lowell S."/>
            <person name="Myers T."/>
            <person name="Yan Y."/>
            <person name="Sichtig H."/>
        </authorList>
    </citation>
    <scope>NUCLEOTIDE SEQUENCE [LARGE SCALE GENOMIC DNA]</scope>
    <source>
        <strain evidence="10 11">FDAARGOS_872</strain>
    </source>
</reference>
<feature type="binding site" evidence="8">
    <location>
        <position position="54"/>
    </location>
    <ligand>
        <name>Zn(2+)</name>
        <dbReference type="ChEBI" id="CHEBI:29105"/>
        <note>catalytic</note>
    </ligand>
</feature>
<dbReference type="InterPro" id="IPR002125">
    <property type="entry name" value="CMP_dCMP_dom"/>
</dbReference>
<dbReference type="EMBL" id="CP065725">
    <property type="protein sequence ID" value="QPT40024.1"/>
    <property type="molecule type" value="Genomic_DNA"/>
</dbReference>
<evidence type="ECO:0000256" key="6">
    <source>
        <dbReference type="ARBA" id="ARBA00022833"/>
    </source>
</evidence>
<proteinExistence type="inferred from homology"/>
<dbReference type="EC" id="3.5.4.33" evidence="8"/>
<dbReference type="InterPro" id="IPR016192">
    <property type="entry name" value="APOBEC/CMP_deaminase_Zn-bd"/>
</dbReference>
<comment type="catalytic activity">
    <reaction evidence="7 8">
        <text>adenosine(34) in tRNA + H2O + H(+) = inosine(34) in tRNA + NH4(+)</text>
        <dbReference type="Rhea" id="RHEA:43168"/>
        <dbReference type="Rhea" id="RHEA-COMP:10373"/>
        <dbReference type="Rhea" id="RHEA-COMP:10374"/>
        <dbReference type="ChEBI" id="CHEBI:15377"/>
        <dbReference type="ChEBI" id="CHEBI:15378"/>
        <dbReference type="ChEBI" id="CHEBI:28938"/>
        <dbReference type="ChEBI" id="CHEBI:74411"/>
        <dbReference type="ChEBI" id="CHEBI:82852"/>
        <dbReference type="EC" id="3.5.4.33"/>
    </reaction>
</comment>
<dbReference type="RefSeq" id="WP_018574505.1">
    <property type="nucleotide sequence ID" value="NZ_CP065725.1"/>
</dbReference>
<keyword evidence="3 8" id="KW-0819">tRNA processing</keyword>
<dbReference type="Pfam" id="PF00383">
    <property type="entry name" value="dCMP_cyt_deam_1"/>
    <property type="match status" value="1"/>
</dbReference>
<evidence type="ECO:0000313" key="10">
    <source>
        <dbReference type="EMBL" id="QPT40024.1"/>
    </source>
</evidence>
<dbReference type="Gene3D" id="3.40.140.10">
    <property type="entry name" value="Cytidine Deaminase, domain 2"/>
    <property type="match status" value="1"/>
</dbReference>
<dbReference type="CDD" id="cd01285">
    <property type="entry name" value="nucleoside_deaminase"/>
    <property type="match status" value="1"/>
</dbReference>
<dbReference type="PROSITE" id="PS51747">
    <property type="entry name" value="CYT_DCMP_DEAMINASES_2"/>
    <property type="match status" value="1"/>
</dbReference>
<comment type="subunit">
    <text evidence="2 8">Homodimer.</text>
</comment>
<evidence type="ECO:0000259" key="9">
    <source>
        <dbReference type="PROSITE" id="PS51747"/>
    </source>
</evidence>
<comment type="similarity">
    <text evidence="1">Belongs to the cytidine and deoxycytidylate deaminase family. ADAT2 subfamily.</text>
</comment>
<evidence type="ECO:0000256" key="7">
    <source>
        <dbReference type="ARBA" id="ARBA00048045"/>
    </source>
</evidence>
<dbReference type="InterPro" id="IPR028883">
    <property type="entry name" value="tRNA_aden_deaminase"/>
</dbReference>
<keyword evidence="11" id="KW-1185">Reference proteome</keyword>
<feature type="binding site" evidence="8">
    <location>
        <position position="84"/>
    </location>
    <ligand>
        <name>Zn(2+)</name>
        <dbReference type="ChEBI" id="CHEBI:29105"/>
        <note>catalytic</note>
    </ligand>
</feature>
<dbReference type="PANTHER" id="PTHR11079:SF202">
    <property type="entry name" value="TRNA-SPECIFIC ADENOSINE DEAMINASE"/>
    <property type="match status" value="1"/>
</dbReference>
<dbReference type="NCBIfam" id="NF008113">
    <property type="entry name" value="PRK10860.1"/>
    <property type="match status" value="1"/>
</dbReference>
<evidence type="ECO:0000256" key="3">
    <source>
        <dbReference type="ARBA" id="ARBA00022694"/>
    </source>
</evidence>
<evidence type="ECO:0000256" key="4">
    <source>
        <dbReference type="ARBA" id="ARBA00022723"/>
    </source>
</evidence>
<evidence type="ECO:0000256" key="2">
    <source>
        <dbReference type="ARBA" id="ARBA00011738"/>
    </source>
</evidence>
<protein>
    <recommendedName>
        <fullName evidence="8">tRNA-specific adenosine deaminase</fullName>
        <ecNumber evidence="8">3.5.4.33</ecNumber>
    </recommendedName>
</protein>
<organism evidence="10 11">
    <name type="scientific">Oligella ureolytica</name>
    <dbReference type="NCBI Taxonomy" id="90244"/>
    <lineage>
        <taxon>Bacteria</taxon>
        <taxon>Pseudomonadati</taxon>
        <taxon>Pseudomonadota</taxon>
        <taxon>Betaproteobacteria</taxon>
        <taxon>Burkholderiales</taxon>
        <taxon>Alcaligenaceae</taxon>
        <taxon>Oligella</taxon>
    </lineage>
</organism>
<keyword evidence="5 8" id="KW-0378">Hydrolase</keyword>